<organism evidence="3 4">
    <name type="scientific">Colletotrichum gloeosporioides</name>
    <name type="common">Anthracnose fungus</name>
    <name type="synonym">Glomerella cingulata</name>
    <dbReference type="NCBI Taxonomy" id="474922"/>
    <lineage>
        <taxon>Eukaryota</taxon>
        <taxon>Fungi</taxon>
        <taxon>Dikarya</taxon>
        <taxon>Ascomycota</taxon>
        <taxon>Pezizomycotina</taxon>
        <taxon>Sordariomycetes</taxon>
        <taxon>Hypocreomycetidae</taxon>
        <taxon>Glomerellales</taxon>
        <taxon>Glomerellaceae</taxon>
        <taxon>Colletotrichum</taxon>
        <taxon>Colletotrichum gloeosporioides species complex</taxon>
    </lineage>
</organism>
<dbReference type="Proteomes" id="UP000613401">
    <property type="component" value="Unassembled WGS sequence"/>
</dbReference>
<reference evidence="3" key="2">
    <citation type="submission" date="2020-03" db="EMBL/GenBank/DDBJ databases">
        <authorList>
            <person name="Fu F.-F."/>
            <person name="Chen J."/>
        </authorList>
    </citation>
    <scope>NUCLEOTIDE SEQUENCE</scope>
    <source>
        <strain evidence="3">Lc1</strain>
    </source>
</reference>
<dbReference type="EMBL" id="WVTB01000064">
    <property type="protein sequence ID" value="KAF3802376.1"/>
    <property type="molecule type" value="Genomic_DNA"/>
</dbReference>
<comment type="caution">
    <text evidence="3">The sequence shown here is derived from an EMBL/GenBank/DDBJ whole genome shotgun (WGS) entry which is preliminary data.</text>
</comment>
<protein>
    <recommendedName>
        <fullName evidence="5">AA1-like domain-containing protein</fullName>
    </recommendedName>
</protein>
<reference evidence="3" key="1">
    <citation type="journal article" date="2020" name="Phytopathology">
        <title>Genome sequence and comparative analysis of Colletotrichum gloeosporioides isolated from Liriodendron leaves.</title>
        <authorList>
            <person name="Fu F.F."/>
            <person name="Hao Z."/>
            <person name="Wang P."/>
            <person name="Lu Y."/>
            <person name="Xue L.J."/>
            <person name="Wei G."/>
            <person name="Tian Y."/>
            <person name="Baishi H."/>
            <person name="Xu H."/>
            <person name="Shi J."/>
            <person name="Cheng T."/>
            <person name="Wang G."/>
            <person name="Yi Y."/>
            <person name="Chen J."/>
        </authorList>
    </citation>
    <scope>NUCLEOTIDE SEQUENCE</scope>
    <source>
        <strain evidence="3">Lc1</strain>
    </source>
</reference>
<feature type="chain" id="PRO_5034623390" description="AA1-like domain-containing protein" evidence="2">
    <location>
        <begin position="17"/>
        <end position="162"/>
    </location>
</feature>
<dbReference type="GeneID" id="69011000"/>
<name>A0A8H4CEB7_COLGL</name>
<keyword evidence="2" id="KW-0732">Signal</keyword>
<sequence length="162" mass="17138">MKLTISVLALGVLASANPITRQASSQYEITDFYAGSGPKSSITSYNFGIAIVSSDGAVASEARCSTSSGSNWHNGYIAPVFSGTCDDEAAGYGFSFTSTRTPEQGYWLNITDAVDGSHAGSKFYSQSLVKRVQNNANPTDPDPFPNYELREAGTLQTPQTAA</sequence>
<feature type="signal peptide" evidence="2">
    <location>
        <begin position="1"/>
        <end position="16"/>
    </location>
</feature>
<evidence type="ECO:0000256" key="2">
    <source>
        <dbReference type="SAM" id="SignalP"/>
    </source>
</evidence>
<evidence type="ECO:0008006" key="5">
    <source>
        <dbReference type="Google" id="ProtNLM"/>
    </source>
</evidence>
<feature type="region of interest" description="Disordered" evidence="1">
    <location>
        <begin position="132"/>
        <end position="162"/>
    </location>
</feature>
<dbReference type="AlphaFoldDB" id="A0A8H4CEB7"/>
<gene>
    <name evidence="3" type="ORF">GCG54_00003842</name>
</gene>
<keyword evidence="4" id="KW-1185">Reference proteome</keyword>
<dbReference type="RefSeq" id="XP_045261535.1">
    <property type="nucleotide sequence ID" value="XM_045403903.1"/>
</dbReference>
<evidence type="ECO:0000256" key="1">
    <source>
        <dbReference type="SAM" id="MobiDB-lite"/>
    </source>
</evidence>
<proteinExistence type="predicted"/>
<evidence type="ECO:0000313" key="3">
    <source>
        <dbReference type="EMBL" id="KAF3802376.1"/>
    </source>
</evidence>
<accession>A0A8H4CEB7</accession>
<evidence type="ECO:0000313" key="4">
    <source>
        <dbReference type="Proteomes" id="UP000613401"/>
    </source>
</evidence>